<dbReference type="PANTHER" id="PTHR10824:SF4">
    <property type="entry name" value="ACYL-COENZYME A THIOESTERASE 1-LIKE"/>
    <property type="match status" value="1"/>
</dbReference>
<sequence length="126" mass="14145">MGLFWSMTSSSLNRSVYPRFIKLDVTTPLVVKLNVYEELIFTLEELDSRRKNLKKLASTHIKRWFMAAGTKRITLTVEKHGIHGTLFIPPGQGPFPAVVTIFGGHPGTFEFKAALLARHGFVTMAL</sequence>
<name>F6VDG2_CIOIN</name>
<dbReference type="AlphaFoldDB" id="F6VDG2"/>
<dbReference type="Proteomes" id="UP000008144">
    <property type="component" value="Chromosome 12"/>
</dbReference>
<evidence type="ECO:0000259" key="1">
    <source>
        <dbReference type="Pfam" id="PF04775"/>
    </source>
</evidence>
<dbReference type="InterPro" id="IPR029058">
    <property type="entry name" value="AB_hydrolase_fold"/>
</dbReference>
<dbReference type="InterPro" id="IPR006862">
    <property type="entry name" value="Thio_Ohase/aa_AcTrfase"/>
</dbReference>
<dbReference type="Ensembl" id="ENSCINT00000026163.2">
    <property type="protein sequence ID" value="ENSCINP00000025917.2"/>
    <property type="gene ID" value="ENSCING00000019461.1"/>
</dbReference>
<dbReference type="HOGENOM" id="CLU_2279990_0_0_1"/>
<evidence type="ECO:0000313" key="3">
    <source>
        <dbReference type="Proteomes" id="UP000008144"/>
    </source>
</evidence>
<dbReference type="SUPFAM" id="SSF53474">
    <property type="entry name" value="alpha/beta-Hydrolases"/>
    <property type="match status" value="1"/>
</dbReference>
<reference evidence="3" key="1">
    <citation type="journal article" date="2002" name="Science">
        <title>The draft genome of Ciona intestinalis: insights into chordate and vertebrate origins.</title>
        <authorList>
            <person name="Dehal P."/>
            <person name="Satou Y."/>
            <person name="Campbell R.K."/>
            <person name="Chapman J."/>
            <person name="Degnan B."/>
            <person name="De Tomaso A."/>
            <person name="Davidson B."/>
            <person name="Di Gregorio A."/>
            <person name="Gelpke M."/>
            <person name="Goodstein D.M."/>
            <person name="Harafuji N."/>
            <person name="Hastings K.E."/>
            <person name="Ho I."/>
            <person name="Hotta K."/>
            <person name="Huang W."/>
            <person name="Kawashima T."/>
            <person name="Lemaire P."/>
            <person name="Martinez D."/>
            <person name="Meinertzhagen I.A."/>
            <person name="Necula S."/>
            <person name="Nonaka M."/>
            <person name="Putnam N."/>
            <person name="Rash S."/>
            <person name="Saiga H."/>
            <person name="Satake M."/>
            <person name="Terry A."/>
            <person name="Yamada L."/>
            <person name="Wang H.G."/>
            <person name="Awazu S."/>
            <person name="Azumi K."/>
            <person name="Boore J."/>
            <person name="Branno M."/>
            <person name="Chin-Bow S."/>
            <person name="DeSantis R."/>
            <person name="Doyle S."/>
            <person name="Francino P."/>
            <person name="Keys D.N."/>
            <person name="Haga S."/>
            <person name="Hayashi H."/>
            <person name="Hino K."/>
            <person name="Imai K.S."/>
            <person name="Inaba K."/>
            <person name="Kano S."/>
            <person name="Kobayashi K."/>
            <person name="Kobayashi M."/>
            <person name="Lee B.I."/>
            <person name="Makabe K.W."/>
            <person name="Manohar C."/>
            <person name="Matassi G."/>
            <person name="Medina M."/>
            <person name="Mochizuki Y."/>
            <person name="Mount S."/>
            <person name="Morishita T."/>
            <person name="Miura S."/>
            <person name="Nakayama A."/>
            <person name="Nishizaka S."/>
            <person name="Nomoto H."/>
            <person name="Ohta F."/>
            <person name="Oishi K."/>
            <person name="Rigoutsos I."/>
            <person name="Sano M."/>
            <person name="Sasaki A."/>
            <person name="Sasakura Y."/>
            <person name="Shoguchi E."/>
            <person name="Shin-i T."/>
            <person name="Spagnuolo A."/>
            <person name="Stainier D."/>
            <person name="Suzuki M.M."/>
            <person name="Tassy O."/>
            <person name="Takatori N."/>
            <person name="Tokuoka M."/>
            <person name="Yagi K."/>
            <person name="Yoshizaki F."/>
            <person name="Wada S."/>
            <person name="Zhang C."/>
            <person name="Hyatt P.D."/>
            <person name="Larimer F."/>
            <person name="Detter C."/>
            <person name="Doggett N."/>
            <person name="Glavina T."/>
            <person name="Hawkins T."/>
            <person name="Richardson P."/>
            <person name="Lucas S."/>
            <person name="Kohara Y."/>
            <person name="Levine M."/>
            <person name="Satoh N."/>
            <person name="Rokhsar D.S."/>
        </authorList>
    </citation>
    <scope>NUCLEOTIDE SEQUENCE [LARGE SCALE GENOMIC DNA]</scope>
</reference>
<evidence type="ECO:0000313" key="2">
    <source>
        <dbReference type="Ensembl" id="ENSCINP00000025917.2"/>
    </source>
</evidence>
<dbReference type="GeneTree" id="ENSGT01010000222336"/>
<dbReference type="InterPro" id="IPR042490">
    <property type="entry name" value="Thio_Ohase/BAAT_N"/>
</dbReference>
<feature type="domain" description="Acyl-CoA thioester hydrolase/bile acid-CoA amino acid N-acetyltransferase" evidence="1">
    <location>
        <begin position="1"/>
        <end position="76"/>
    </location>
</feature>
<reference evidence="2" key="4">
    <citation type="submission" date="2025-09" db="UniProtKB">
        <authorList>
            <consortium name="Ensembl"/>
        </authorList>
    </citation>
    <scope>IDENTIFICATION</scope>
</reference>
<dbReference type="Gene3D" id="3.40.50.1820">
    <property type="entry name" value="alpha/beta hydrolase"/>
    <property type="match status" value="1"/>
</dbReference>
<protein>
    <recommendedName>
        <fullName evidence="1">Acyl-CoA thioester hydrolase/bile acid-CoA amino acid N-acetyltransferase domain-containing protein</fullName>
    </recommendedName>
</protein>
<proteinExistence type="predicted"/>
<dbReference type="EMBL" id="EAAA01000929">
    <property type="status" value="NOT_ANNOTATED_CDS"/>
    <property type="molecule type" value="Genomic_DNA"/>
</dbReference>
<dbReference type="InParanoid" id="F6VDG2"/>
<accession>F6VDG2</accession>
<reference evidence="2" key="2">
    <citation type="journal article" date="2008" name="Genome Biol.">
        <title>Improved genome assembly and evidence-based global gene model set for the chordate Ciona intestinalis: new insight into intron and operon populations.</title>
        <authorList>
            <person name="Satou Y."/>
            <person name="Mineta K."/>
            <person name="Ogasawara M."/>
            <person name="Sasakura Y."/>
            <person name="Shoguchi E."/>
            <person name="Ueno K."/>
            <person name="Yamada L."/>
            <person name="Matsumoto J."/>
            <person name="Wasserscheid J."/>
            <person name="Dewar K."/>
            <person name="Wiley G.B."/>
            <person name="Macmil S.L."/>
            <person name="Roe B.A."/>
            <person name="Zeller R.W."/>
            <person name="Hastings K.E."/>
            <person name="Lemaire P."/>
            <person name="Lindquist E."/>
            <person name="Endo T."/>
            <person name="Hotta K."/>
            <person name="Inaba K."/>
        </authorList>
    </citation>
    <scope>NUCLEOTIDE SEQUENCE [LARGE SCALE GENOMIC DNA]</scope>
    <source>
        <strain evidence="2">wild type</strain>
    </source>
</reference>
<dbReference type="Pfam" id="PF04775">
    <property type="entry name" value="Bile_Hydr_Trans"/>
    <property type="match status" value="1"/>
</dbReference>
<reference evidence="2" key="3">
    <citation type="submission" date="2025-08" db="UniProtKB">
        <authorList>
            <consortium name="Ensembl"/>
        </authorList>
    </citation>
    <scope>IDENTIFICATION</scope>
</reference>
<keyword evidence="3" id="KW-1185">Reference proteome</keyword>
<dbReference type="PANTHER" id="PTHR10824">
    <property type="entry name" value="ACYL-COENZYME A THIOESTERASE-RELATED"/>
    <property type="match status" value="1"/>
</dbReference>
<organism evidence="2 3">
    <name type="scientific">Ciona intestinalis</name>
    <name type="common">Transparent sea squirt</name>
    <name type="synonym">Ascidia intestinalis</name>
    <dbReference type="NCBI Taxonomy" id="7719"/>
    <lineage>
        <taxon>Eukaryota</taxon>
        <taxon>Metazoa</taxon>
        <taxon>Chordata</taxon>
        <taxon>Tunicata</taxon>
        <taxon>Ascidiacea</taxon>
        <taxon>Phlebobranchia</taxon>
        <taxon>Cionidae</taxon>
        <taxon>Ciona</taxon>
    </lineage>
</organism>
<dbReference type="Gene3D" id="2.60.40.2240">
    <property type="entry name" value="Acyl-CoA thioester hydrolase/BAAT N-terminal domain"/>
    <property type="match status" value="1"/>
</dbReference>
<dbReference type="STRING" id="7719.ENSCINP00000025917"/>